<evidence type="ECO:0000256" key="7">
    <source>
        <dbReference type="ARBA" id="ARBA00023077"/>
    </source>
</evidence>
<keyword evidence="12" id="KW-0732">Signal</keyword>
<keyword evidence="9 10" id="KW-0998">Cell outer membrane</keyword>
<keyword evidence="4" id="KW-0410">Iron transport</keyword>
<dbReference type="InterPro" id="IPR037066">
    <property type="entry name" value="Plug_dom_sf"/>
</dbReference>
<evidence type="ECO:0000313" key="15">
    <source>
        <dbReference type="Proteomes" id="UP000004019"/>
    </source>
</evidence>
<evidence type="ECO:0000313" key="14">
    <source>
        <dbReference type="EMBL" id="EIY34156.1"/>
    </source>
</evidence>
<dbReference type="InterPro" id="IPR036942">
    <property type="entry name" value="Beta-barrel_TonB_sf"/>
</dbReference>
<evidence type="ECO:0000256" key="4">
    <source>
        <dbReference type="ARBA" id="ARBA00022496"/>
    </source>
</evidence>
<comment type="similarity">
    <text evidence="10 11">Belongs to the TonB-dependent receptor family.</text>
</comment>
<dbReference type="Pfam" id="PF07715">
    <property type="entry name" value="Plug"/>
    <property type="match status" value="1"/>
</dbReference>
<dbReference type="SUPFAM" id="SSF56935">
    <property type="entry name" value="Porins"/>
    <property type="match status" value="1"/>
</dbReference>
<evidence type="ECO:0000256" key="6">
    <source>
        <dbReference type="ARBA" id="ARBA00023004"/>
    </source>
</evidence>
<dbReference type="InterPro" id="IPR012910">
    <property type="entry name" value="Plug_dom"/>
</dbReference>
<dbReference type="NCBIfam" id="TIGR04057">
    <property type="entry name" value="SusC_RagA_signa"/>
    <property type="match status" value="1"/>
</dbReference>
<comment type="caution">
    <text evidence="14">The sequence shown here is derived from an EMBL/GenBank/DDBJ whole genome shotgun (WGS) entry which is preliminary data.</text>
</comment>
<dbReference type="Gene3D" id="2.170.130.10">
    <property type="entry name" value="TonB-dependent receptor, plug domain"/>
    <property type="match status" value="1"/>
</dbReference>
<keyword evidence="8 10" id="KW-0472">Membrane</keyword>
<comment type="subcellular location">
    <subcellularLocation>
        <location evidence="1 10">Cell outer membrane</location>
        <topology evidence="1 10">Multi-pass membrane protein</topology>
    </subcellularLocation>
</comment>
<evidence type="ECO:0000256" key="10">
    <source>
        <dbReference type="PROSITE-ProRule" id="PRU01360"/>
    </source>
</evidence>
<dbReference type="Pfam" id="PF07660">
    <property type="entry name" value="STN"/>
    <property type="match status" value="1"/>
</dbReference>
<dbReference type="Gene3D" id="2.40.170.20">
    <property type="entry name" value="TonB-dependent receptor, beta-barrel domain"/>
    <property type="match status" value="1"/>
</dbReference>
<dbReference type="GO" id="GO:0009279">
    <property type="term" value="C:cell outer membrane"/>
    <property type="evidence" value="ECO:0007669"/>
    <property type="project" value="UniProtKB-SubCell"/>
</dbReference>
<evidence type="ECO:0000256" key="3">
    <source>
        <dbReference type="ARBA" id="ARBA00022452"/>
    </source>
</evidence>
<evidence type="ECO:0000256" key="9">
    <source>
        <dbReference type="ARBA" id="ARBA00023237"/>
    </source>
</evidence>
<dbReference type="InterPro" id="IPR023996">
    <property type="entry name" value="TonB-dep_OMP_SusC/RagA"/>
</dbReference>
<dbReference type="PATRIC" id="fig|997877.3.peg.3752"/>
<evidence type="ECO:0000256" key="12">
    <source>
        <dbReference type="SAM" id="SignalP"/>
    </source>
</evidence>
<organism evidence="14 15">
    <name type="scientific">Phocaeicola dorei CL03T12C01</name>
    <dbReference type="NCBI Taxonomy" id="997877"/>
    <lineage>
        <taxon>Bacteria</taxon>
        <taxon>Pseudomonadati</taxon>
        <taxon>Bacteroidota</taxon>
        <taxon>Bacteroidia</taxon>
        <taxon>Bacteroidales</taxon>
        <taxon>Bacteroidaceae</taxon>
        <taxon>Phocaeicola</taxon>
    </lineage>
</organism>
<dbReference type="SUPFAM" id="SSF49464">
    <property type="entry name" value="Carboxypeptidase regulatory domain-like"/>
    <property type="match status" value="1"/>
</dbReference>
<dbReference type="PROSITE" id="PS52016">
    <property type="entry name" value="TONB_DEPENDENT_REC_3"/>
    <property type="match status" value="1"/>
</dbReference>
<dbReference type="RefSeq" id="WP_007855790.1">
    <property type="nucleotide sequence ID" value="NZ_CP011531.1"/>
</dbReference>
<keyword evidence="6" id="KW-0408">Iron</keyword>
<dbReference type="Pfam" id="PF00593">
    <property type="entry name" value="TonB_dep_Rec_b-barrel"/>
    <property type="match status" value="1"/>
</dbReference>
<dbReference type="Proteomes" id="UP000004019">
    <property type="component" value="Unassembled WGS sequence"/>
</dbReference>
<dbReference type="NCBIfam" id="TIGR04056">
    <property type="entry name" value="OMP_RagA_SusC"/>
    <property type="match status" value="1"/>
</dbReference>
<feature type="signal peptide" evidence="12">
    <location>
        <begin position="1"/>
        <end position="43"/>
    </location>
</feature>
<dbReference type="InterPro" id="IPR023997">
    <property type="entry name" value="TonB-dep_OMP_SusC/RagA_CS"/>
</dbReference>
<dbReference type="Gene3D" id="2.60.40.1120">
    <property type="entry name" value="Carboxypeptidase-like, regulatory domain"/>
    <property type="match status" value="1"/>
</dbReference>
<dbReference type="GO" id="GO:0006826">
    <property type="term" value="P:iron ion transport"/>
    <property type="evidence" value="ECO:0007669"/>
    <property type="project" value="UniProtKB-KW"/>
</dbReference>
<dbReference type="InterPro" id="IPR000531">
    <property type="entry name" value="Beta-barrel_TonB"/>
</dbReference>
<keyword evidence="7 11" id="KW-0798">TonB box</keyword>
<evidence type="ECO:0000256" key="11">
    <source>
        <dbReference type="RuleBase" id="RU003357"/>
    </source>
</evidence>
<dbReference type="Pfam" id="PF13715">
    <property type="entry name" value="CarbopepD_reg_2"/>
    <property type="match status" value="1"/>
</dbReference>
<dbReference type="HOGENOM" id="CLU_004317_1_1_10"/>
<evidence type="ECO:0000259" key="13">
    <source>
        <dbReference type="SMART" id="SM00965"/>
    </source>
</evidence>
<dbReference type="InterPro" id="IPR008969">
    <property type="entry name" value="CarboxyPept-like_regulatory"/>
</dbReference>
<name>I9QWD4_9BACT</name>
<dbReference type="InterPro" id="IPR039426">
    <property type="entry name" value="TonB-dep_rcpt-like"/>
</dbReference>
<dbReference type="AlphaFoldDB" id="I9QWD4"/>
<dbReference type="FunFam" id="2.170.130.10:FF:000024">
    <property type="entry name" value="Outer membrane protein"/>
    <property type="match status" value="1"/>
</dbReference>
<feature type="chain" id="PRO_5009962419" evidence="12">
    <location>
        <begin position="44"/>
        <end position="1170"/>
    </location>
</feature>
<gene>
    <name evidence="14" type="ORF">HMPREF1065_03561</name>
</gene>
<keyword evidence="4" id="KW-0406">Ion transport</keyword>
<evidence type="ECO:0000256" key="8">
    <source>
        <dbReference type="ARBA" id="ARBA00023136"/>
    </source>
</evidence>
<protein>
    <submittedName>
        <fullName evidence="14">SusC/RagA family TonB-linked outer membrane protein</fullName>
    </submittedName>
</protein>
<accession>I9QWD4</accession>
<evidence type="ECO:0000256" key="1">
    <source>
        <dbReference type="ARBA" id="ARBA00004571"/>
    </source>
</evidence>
<feature type="domain" description="Secretin/TonB short N-terminal" evidence="13">
    <location>
        <begin position="75"/>
        <end position="126"/>
    </location>
</feature>
<keyword evidence="3 10" id="KW-1134">Transmembrane beta strand</keyword>
<keyword evidence="5 10" id="KW-0812">Transmembrane</keyword>
<dbReference type="EMBL" id="AGXI01000030">
    <property type="protein sequence ID" value="EIY34156.1"/>
    <property type="molecule type" value="Genomic_DNA"/>
</dbReference>
<reference evidence="14 15" key="1">
    <citation type="submission" date="2012-02" db="EMBL/GenBank/DDBJ databases">
        <title>The Genome Sequence of Bacteroides dorei CL03T12C01.</title>
        <authorList>
            <consortium name="The Broad Institute Genome Sequencing Platform"/>
            <person name="Earl A."/>
            <person name="Ward D."/>
            <person name="Feldgarden M."/>
            <person name="Gevers D."/>
            <person name="Zitomersky N.L."/>
            <person name="Coyne M.J."/>
            <person name="Comstock L.E."/>
            <person name="Young S.K."/>
            <person name="Zeng Q."/>
            <person name="Gargeya S."/>
            <person name="Fitzgerald M."/>
            <person name="Haas B."/>
            <person name="Abouelleil A."/>
            <person name="Alvarado L."/>
            <person name="Arachchi H.M."/>
            <person name="Berlin A."/>
            <person name="Chapman S.B."/>
            <person name="Gearin G."/>
            <person name="Goldberg J."/>
            <person name="Griggs A."/>
            <person name="Gujja S."/>
            <person name="Hansen M."/>
            <person name="Heiman D."/>
            <person name="Howarth C."/>
            <person name="Larimer J."/>
            <person name="Lui A."/>
            <person name="MacDonald P.J.P."/>
            <person name="McCowen C."/>
            <person name="Montmayeur A."/>
            <person name="Murphy C."/>
            <person name="Neiman D."/>
            <person name="Pearson M."/>
            <person name="Priest M."/>
            <person name="Roberts A."/>
            <person name="Saif S."/>
            <person name="Shea T."/>
            <person name="Sisk P."/>
            <person name="Stolte C."/>
            <person name="Sykes S."/>
            <person name="Wortman J."/>
            <person name="Nusbaum C."/>
            <person name="Birren B."/>
        </authorList>
    </citation>
    <scope>NUCLEOTIDE SEQUENCE [LARGE SCALE GENOMIC DNA]</scope>
    <source>
        <strain evidence="14 15">CL03T12C01</strain>
    </source>
</reference>
<evidence type="ECO:0000256" key="2">
    <source>
        <dbReference type="ARBA" id="ARBA00022448"/>
    </source>
</evidence>
<dbReference type="InterPro" id="IPR011662">
    <property type="entry name" value="Secretin/TonB_short_N"/>
</dbReference>
<evidence type="ECO:0000256" key="5">
    <source>
        <dbReference type="ARBA" id="ARBA00022692"/>
    </source>
</evidence>
<sequence length="1170" mass="130659">MKNNCSIQFSRIPNRLWLSSKKIPRTMKLFTLFFACSLGLAHASESYAQKAIVNVEVQNKTVGEILKEIEKQSEFDFFFDNTLIDLNRRVSVTSRNGDIFKVLEKVFKGTNVKYSILDKKIVLTTNADNTQTVQQITFKVIGKVVDNMGESVIGATVLEQGTTNGTVTDMDGNFELVVSNKEVTLEISYIGYSKSVVKSKVGVPVTVTLKEDTEVLDEVVVVGYGTQKKVNLTGAVSQVGEKALESRPVQNVSQALQGLVPGMTFGVDAKGGQLNNTPSVSIRGAGTIGKGSTGSPLILIDGVEGNMNLLNPLDIESISVLKDASASSIYGSRAPFGVILITTKQGKTGKPVVSYNTNIRFNSPLTDYDMMDSYRFMHYYNDARTNGGQAAYFSDEQIANVLAYQRGEVGKIIPVTTSNTYTHNWANANTDWYDVFFKDHAMSQEHSLSLSGGTERFSYYLSGNFMDQEGLLNYADESYYRYSVNGKINAKINKNISLSYNTKWFRTNYEAPSYLNQLFFHQIMRKWPNAFVTDPQGYWADNSEIIPLKEGGRMKEDLDQNFQQLQLDVTPLPGWNIHLQGNMRITTNFTHTDRQAVYAHDANGEPYAIAITNATQPGQSRVIEKGTKNEFYTVNLFSDYSRQLGDHYFKVMGGFNAEHQNVRTLSAQRDGIIVPDLPTIDTSTEQDVAGGGYNHWATAGFFGRLNYNYKEKYLLEVNGRYDGTSRFMKDQRWNFFPSFSLGWNVARENFWKPLESVVNQFKLRGSWGELGNQNTSNLYPFYEILPVKSNSGNWLVNGGKTNTADIPSLVSTLLTWERVRSFNVGFDFGAFSNRLTGSFDYFVRKTVDMVGPAPQLPLVLGIAPAIVNNADMKSYGFEIELSWRDRIGEVDYGVKFNLADAQQKVVKYPNTTNAFSDWYAGKMSGEIWGYTSLGIAKTDEEMKEHLASLPNGGQNQLGNKWGAGDIMYADINGDGKVDGGKGTLADPGDQRIIGNSTPRYNFGLVLDASYKGFDVSIFFQGVGKRDYAPIVGTNGAVFWGAVNNIWQSMAMEEHFDYFRPEGHPMGANLNGYYPRPDFTSNKNHQVQTRYLQDASYIRLKNLQIGYTLPKQWINKLQINRCRVYVSGDNLWTGTSLASMFDPETLAAGDWGSGKTYPLSKVISFGLNVNF</sequence>
<keyword evidence="2 10" id="KW-0813">Transport</keyword>
<dbReference type="SMART" id="SM00965">
    <property type="entry name" value="STN"/>
    <property type="match status" value="1"/>
</dbReference>
<proteinExistence type="inferred from homology"/>